<dbReference type="GO" id="GO:0004497">
    <property type="term" value="F:monooxygenase activity"/>
    <property type="evidence" value="ECO:0007669"/>
    <property type="project" value="UniProtKB-KW"/>
</dbReference>
<dbReference type="RefSeq" id="WP_311560410.1">
    <property type="nucleotide sequence ID" value="NZ_JAVREJ010000051.1"/>
</dbReference>
<dbReference type="Proteomes" id="UP001183202">
    <property type="component" value="Unassembled WGS sequence"/>
</dbReference>
<name>A0ABU2NIV1_9PSEU</name>
<dbReference type="PROSITE" id="PS51725">
    <property type="entry name" value="ABM"/>
    <property type="match status" value="1"/>
</dbReference>
<dbReference type="SUPFAM" id="SSF54909">
    <property type="entry name" value="Dimeric alpha+beta barrel"/>
    <property type="match status" value="1"/>
</dbReference>
<keyword evidence="3" id="KW-1185">Reference proteome</keyword>
<dbReference type="EMBL" id="JAVREJ010000051">
    <property type="protein sequence ID" value="MDT0353900.1"/>
    <property type="molecule type" value="Genomic_DNA"/>
</dbReference>
<proteinExistence type="predicted"/>
<dbReference type="InterPro" id="IPR011008">
    <property type="entry name" value="Dimeric_a/b-barrel"/>
</dbReference>
<sequence>MLIIAGHVNLQPDQRDDYLAAFADLVRRARRAPGCLDVAVTADVLDPGRVYMYERWESWTHLSAWREVASAPDVDIEVTDADIAMWDAEGQRSPFDQAPPEPDAR</sequence>
<dbReference type="Pfam" id="PF03992">
    <property type="entry name" value="ABM"/>
    <property type="match status" value="1"/>
</dbReference>
<keyword evidence="2" id="KW-0503">Monooxygenase</keyword>
<organism evidence="2 3">
    <name type="scientific">Pseudonocardia charpentierae</name>
    <dbReference type="NCBI Taxonomy" id="3075545"/>
    <lineage>
        <taxon>Bacteria</taxon>
        <taxon>Bacillati</taxon>
        <taxon>Actinomycetota</taxon>
        <taxon>Actinomycetes</taxon>
        <taxon>Pseudonocardiales</taxon>
        <taxon>Pseudonocardiaceae</taxon>
        <taxon>Pseudonocardia</taxon>
    </lineage>
</organism>
<evidence type="ECO:0000313" key="2">
    <source>
        <dbReference type="EMBL" id="MDT0353900.1"/>
    </source>
</evidence>
<gene>
    <name evidence="2" type="ORF">RM445_30900</name>
</gene>
<dbReference type="InterPro" id="IPR007138">
    <property type="entry name" value="ABM_dom"/>
</dbReference>
<comment type="caution">
    <text evidence="2">The sequence shown here is derived from an EMBL/GenBank/DDBJ whole genome shotgun (WGS) entry which is preliminary data.</text>
</comment>
<reference evidence="3" key="1">
    <citation type="submission" date="2023-07" db="EMBL/GenBank/DDBJ databases">
        <title>30 novel species of actinomycetes from the DSMZ collection.</title>
        <authorList>
            <person name="Nouioui I."/>
        </authorList>
    </citation>
    <scope>NUCLEOTIDE SEQUENCE [LARGE SCALE GENOMIC DNA]</scope>
    <source>
        <strain evidence="3">DSM 45834</strain>
    </source>
</reference>
<evidence type="ECO:0000313" key="3">
    <source>
        <dbReference type="Proteomes" id="UP001183202"/>
    </source>
</evidence>
<dbReference type="Gene3D" id="3.30.70.100">
    <property type="match status" value="1"/>
</dbReference>
<accession>A0ABU2NIV1</accession>
<keyword evidence="2" id="KW-0560">Oxidoreductase</keyword>
<evidence type="ECO:0000259" key="1">
    <source>
        <dbReference type="PROSITE" id="PS51725"/>
    </source>
</evidence>
<protein>
    <submittedName>
        <fullName evidence="2">Antibiotic biosynthesis monooxygenase family protein</fullName>
    </submittedName>
</protein>
<feature type="domain" description="ABM" evidence="1">
    <location>
        <begin position="2"/>
        <end position="95"/>
    </location>
</feature>